<dbReference type="Proteomes" id="UP000628775">
    <property type="component" value="Unassembled WGS sequence"/>
</dbReference>
<reference evidence="3" key="2">
    <citation type="submission" date="2020-09" db="EMBL/GenBank/DDBJ databases">
        <authorList>
            <person name="Sun Q."/>
            <person name="Zhou Y."/>
        </authorList>
    </citation>
    <scope>NUCLEOTIDE SEQUENCE</scope>
    <source>
        <strain evidence="3">CGMCC 1.15371</strain>
    </source>
</reference>
<dbReference type="InterPro" id="IPR012340">
    <property type="entry name" value="NA-bd_OB-fold"/>
</dbReference>
<dbReference type="AlphaFoldDB" id="A0A8J2YFM5"/>
<dbReference type="InterPro" id="IPR039566">
    <property type="entry name" value="CvfB_S1_st"/>
</dbReference>
<name>A0A8J2YFM5_9BACL</name>
<dbReference type="InterPro" id="IPR003029">
    <property type="entry name" value="S1_domain"/>
</dbReference>
<comment type="caution">
    <text evidence="3">The sequence shown here is derived from an EMBL/GenBank/DDBJ whole genome shotgun (WGS) entry which is preliminary data.</text>
</comment>
<organism evidence="3 4">
    <name type="scientific">Pullulanibacillus camelliae</name>
    <dbReference type="NCBI Taxonomy" id="1707096"/>
    <lineage>
        <taxon>Bacteria</taxon>
        <taxon>Bacillati</taxon>
        <taxon>Bacillota</taxon>
        <taxon>Bacilli</taxon>
        <taxon>Bacillales</taxon>
        <taxon>Sporolactobacillaceae</taxon>
        <taxon>Pullulanibacillus</taxon>
    </lineage>
</organism>
<dbReference type="Pfam" id="PF13509">
    <property type="entry name" value="S1_2"/>
    <property type="match status" value="1"/>
</dbReference>
<sequence length="297" mass="33820">MCALQAGDIVTLQVEREAPFGYFLSDGNEDVLLHKNEMDNEMEIELEQAIEVFLFTDHQGRIAATQTLPKITKDIYDWVEVVDVNHRFGVFVSIGTSKDVLVSKDDLPESFAEWPTEGDGLYCTLITDKKGRLFGKRASADRIESLSVPAGQDAFNQNVSGTVYHLLSVGVAILTDNKWLAFNHESERTEPLRLGQRIEGRVIDVKEDGTVNVSLKQRGYESMDKDAEIIYTYLNHRGGAMPYWDKTQPDIIQKQFQLSKAAFKRALGRLMKQDMVYQEEGWTYLKNKERKGNKKED</sequence>
<dbReference type="Gene3D" id="1.10.10.10">
    <property type="entry name" value="Winged helix-like DNA-binding domain superfamily/Winged helix DNA-binding domain"/>
    <property type="match status" value="1"/>
</dbReference>
<reference evidence="3" key="1">
    <citation type="journal article" date="2014" name="Int. J. Syst. Evol. Microbiol.">
        <title>Complete genome sequence of Corynebacterium casei LMG S-19264T (=DSM 44701T), isolated from a smear-ripened cheese.</title>
        <authorList>
            <consortium name="US DOE Joint Genome Institute (JGI-PGF)"/>
            <person name="Walter F."/>
            <person name="Albersmeier A."/>
            <person name="Kalinowski J."/>
            <person name="Ruckert C."/>
        </authorList>
    </citation>
    <scope>NUCLEOTIDE SEQUENCE</scope>
    <source>
        <strain evidence="3">CGMCC 1.15371</strain>
    </source>
</reference>
<gene>
    <name evidence="3" type="ORF">GCM10011391_05220</name>
</gene>
<dbReference type="Pfam" id="PF17783">
    <property type="entry name" value="WHD_CvfB"/>
    <property type="match status" value="1"/>
</dbReference>
<dbReference type="PIRSF" id="PIRSF012524">
    <property type="entry name" value="YitL_S1"/>
    <property type="match status" value="1"/>
</dbReference>
<dbReference type="InterPro" id="IPR040764">
    <property type="entry name" value="CvfB_WH"/>
</dbReference>
<dbReference type="EMBL" id="BMIR01000001">
    <property type="protein sequence ID" value="GGE29646.1"/>
    <property type="molecule type" value="Genomic_DNA"/>
</dbReference>
<protein>
    <recommendedName>
        <fullName evidence="2">S1 motif domain-containing protein</fullName>
    </recommendedName>
</protein>
<dbReference type="RefSeq" id="WP_188688571.1">
    <property type="nucleotide sequence ID" value="NZ_BMIR01000001.1"/>
</dbReference>
<keyword evidence="4" id="KW-1185">Reference proteome</keyword>
<dbReference type="InterPro" id="IPR014464">
    <property type="entry name" value="CvfB_fam"/>
</dbReference>
<proteinExistence type="inferred from homology"/>
<accession>A0A8J2YFM5</accession>
<dbReference type="Pfam" id="PF21191">
    <property type="entry name" value="CvfB_1st"/>
    <property type="match status" value="1"/>
</dbReference>
<feature type="domain" description="S1 motif" evidence="2">
    <location>
        <begin position="154"/>
        <end position="216"/>
    </location>
</feature>
<evidence type="ECO:0000259" key="2">
    <source>
        <dbReference type="SMART" id="SM00316"/>
    </source>
</evidence>
<evidence type="ECO:0000313" key="4">
    <source>
        <dbReference type="Proteomes" id="UP000628775"/>
    </source>
</evidence>
<dbReference type="PANTHER" id="PTHR37296">
    <property type="entry name" value="CONSERVED VIRULENCE FACTOR B"/>
    <property type="match status" value="1"/>
</dbReference>
<dbReference type="InterPro" id="IPR036388">
    <property type="entry name" value="WH-like_DNA-bd_sf"/>
</dbReference>
<dbReference type="Gene3D" id="2.40.50.140">
    <property type="entry name" value="Nucleic acid-binding proteins"/>
    <property type="match status" value="2"/>
</dbReference>
<dbReference type="InterPro" id="IPR048588">
    <property type="entry name" value="CvfB_S1_2nd"/>
</dbReference>
<feature type="domain" description="S1 motif" evidence="2">
    <location>
        <begin position="71"/>
        <end position="138"/>
    </location>
</feature>
<feature type="domain" description="S1 motif" evidence="2">
    <location>
        <begin position="5"/>
        <end position="67"/>
    </location>
</feature>
<dbReference type="InterPro" id="IPR048587">
    <property type="entry name" value="CvfB_S1_3rd"/>
</dbReference>
<dbReference type="SMART" id="SM00316">
    <property type="entry name" value="S1"/>
    <property type="match status" value="3"/>
</dbReference>
<dbReference type="GO" id="GO:0003676">
    <property type="term" value="F:nucleic acid binding"/>
    <property type="evidence" value="ECO:0007669"/>
    <property type="project" value="InterPro"/>
</dbReference>
<comment type="similarity">
    <text evidence="1">Belongs to the CvfB family.</text>
</comment>
<evidence type="ECO:0000256" key="1">
    <source>
        <dbReference type="PIRNR" id="PIRNR012524"/>
    </source>
</evidence>
<dbReference type="Pfam" id="PF21543">
    <property type="entry name" value="CvfB_2nd"/>
    <property type="match status" value="1"/>
</dbReference>
<dbReference type="PANTHER" id="PTHR37296:SF1">
    <property type="entry name" value="CONSERVED VIRULENCE FACTOR B"/>
    <property type="match status" value="1"/>
</dbReference>
<evidence type="ECO:0000313" key="3">
    <source>
        <dbReference type="EMBL" id="GGE29646.1"/>
    </source>
</evidence>